<reference evidence="2" key="1">
    <citation type="journal article" date="2020" name="Phytopathology">
        <title>Genome sequence and comparative analysis of Colletotrichum gloeosporioides isolated from Liriodendron leaves.</title>
        <authorList>
            <person name="Fu F.F."/>
            <person name="Hao Z."/>
            <person name="Wang P."/>
            <person name="Lu Y."/>
            <person name="Xue L.J."/>
            <person name="Wei G."/>
            <person name="Tian Y."/>
            <person name="Baishi H."/>
            <person name="Xu H."/>
            <person name="Shi J."/>
            <person name="Cheng T."/>
            <person name="Wang G."/>
            <person name="Yi Y."/>
            <person name="Chen J."/>
        </authorList>
    </citation>
    <scope>NUCLEOTIDE SEQUENCE</scope>
    <source>
        <strain evidence="2">Lc1</strain>
    </source>
</reference>
<dbReference type="Pfam" id="PF20150">
    <property type="entry name" value="2EXR"/>
    <property type="match status" value="1"/>
</dbReference>
<evidence type="ECO:0000313" key="2">
    <source>
        <dbReference type="EMBL" id="KAF3798613.1"/>
    </source>
</evidence>
<dbReference type="PANTHER" id="PTHR35910:SF1">
    <property type="entry name" value="2EXR DOMAIN-CONTAINING PROTEIN"/>
    <property type="match status" value="1"/>
</dbReference>
<sequence length="167" mass="19529">YWTIRHYEYPSHKVPPLFKPPAKLRAHIWELTIEPRIVEVRECIHGQGPINVRRPGSGAQTLQTCHEARVHQTKHADDEYRYGKTLGGDPGRERYVWFNFGSDMLSIGDIDLQEFLAVDYQICRLRLRRNLDDEYLSRIESISIDRRFMNIVEIHLILFLGALGQAT</sequence>
<dbReference type="Proteomes" id="UP000613401">
    <property type="component" value="Unassembled WGS sequence"/>
</dbReference>
<dbReference type="EMBL" id="WVTB01000093">
    <property type="protein sequence ID" value="KAF3798613.1"/>
    <property type="molecule type" value="Genomic_DNA"/>
</dbReference>
<protein>
    <recommendedName>
        <fullName evidence="1">2EXR domain-containing protein</fullName>
    </recommendedName>
</protein>
<dbReference type="PANTHER" id="PTHR35910">
    <property type="entry name" value="2EXR DOMAIN-CONTAINING PROTEIN"/>
    <property type="match status" value="1"/>
</dbReference>
<evidence type="ECO:0000313" key="3">
    <source>
        <dbReference type="Proteomes" id="UP000613401"/>
    </source>
</evidence>
<dbReference type="InterPro" id="IPR045518">
    <property type="entry name" value="2EXR"/>
</dbReference>
<dbReference type="RefSeq" id="XP_045257773.1">
    <property type="nucleotide sequence ID" value="XM_045410682.1"/>
</dbReference>
<reference evidence="2" key="2">
    <citation type="submission" date="2020-03" db="EMBL/GenBank/DDBJ databases">
        <authorList>
            <person name="Fu F.-F."/>
            <person name="Chen J."/>
        </authorList>
    </citation>
    <scope>NUCLEOTIDE SEQUENCE</scope>
    <source>
        <strain evidence="2">Lc1</strain>
    </source>
</reference>
<organism evidence="2 3">
    <name type="scientific">Colletotrichum gloeosporioides</name>
    <name type="common">Anthracnose fungus</name>
    <name type="synonym">Glomerella cingulata</name>
    <dbReference type="NCBI Taxonomy" id="474922"/>
    <lineage>
        <taxon>Eukaryota</taxon>
        <taxon>Fungi</taxon>
        <taxon>Dikarya</taxon>
        <taxon>Ascomycota</taxon>
        <taxon>Pezizomycotina</taxon>
        <taxon>Sordariomycetes</taxon>
        <taxon>Hypocreomycetidae</taxon>
        <taxon>Glomerellales</taxon>
        <taxon>Glomerellaceae</taxon>
        <taxon>Colletotrichum</taxon>
        <taxon>Colletotrichum gloeosporioides species complex</taxon>
    </lineage>
</organism>
<dbReference type="GeneID" id="69017893"/>
<keyword evidence="3" id="KW-1185">Reference proteome</keyword>
<proteinExistence type="predicted"/>
<evidence type="ECO:0000259" key="1">
    <source>
        <dbReference type="Pfam" id="PF20150"/>
    </source>
</evidence>
<gene>
    <name evidence="2" type="ORF">GCG54_00010765</name>
</gene>
<feature type="non-terminal residue" evidence="2">
    <location>
        <position position="1"/>
    </location>
</feature>
<name>A0A8H4C716_COLGL</name>
<dbReference type="AlphaFoldDB" id="A0A8H4C716"/>
<feature type="domain" description="2EXR" evidence="1">
    <location>
        <begin position="21"/>
        <end position="105"/>
    </location>
</feature>
<accession>A0A8H4C716</accession>
<comment type="caution">
    <text evidence="2">The sequence shown here is derived from an EMBL/GenBank/DDBJ whole genome shotgun (WGS) entry which is preliminary data.</text>
</comment>